<organism evidence="2 3">
    <name type="scientific">Rhizophagus irregularis</name>
    <dbReference type="NCBI Taxonomy" id="588596"/>
    <lineage>
        <taxon>Eukaryota</taxon>
        <taxon>Fungi</taxon>
        <taxon>Fungi incertae sedis</taxon>
        <taxon>Mucoromycota</taxon>
        <taxon>Glomeromycotina</taxon>
        <taxon>Glomeromycetes</taxon>
        <taxon>Glomerales</taxon>
        <taxon>Glomeraceae</taxon>
        <taxon>Rhizophagus</taxon>
    </lineage>
</organism>
<reference evidence="2 3" key="1">
    <citation type="submission" date="2017-10" db="EMBL/GenBank/DDBJ databases">
        <title>Extensive intraspecific genome diversity in a model arbuscular mycorrhizal fungus.</title>
        <authorList>
            <person name="Chen E.C.H."/>
            <person name="Morin E."/>
            <person name="Baudet D."/>
            <person name="Noel J."/>
            <person name="Ndikumana S."/>
            <person name="Charron P."/>
            <person name="St-Onge C."/>
            <person name="Giorgi J."/>
            <person name="Grigoriev I.V."/>
            <person name="Roux C."/>
            <person name="Martin F.M."/>
            <person name="Corradi N."/>
        </authorList>
    </citation>
    <scope>NUCLEOTIDE SEQUENCE [LARGE SCALE GENOMIC DNA]</scope>
    <source>
        <strain evidence="2 3">A1</strain>
    </source>
</reference>
<feature type="compositionally biased region" description="Polar residues" evidence="1">
    <location>
        <begin position="17"/>
        <end position="29"/>
    </location>
</feature>
<dbReference type="Proteomes" id="UP000232688">
    <property type="component" value="Unassembled WGS sequence"/>
</dbReference>
<reference evidence="2 3" key="2">
    <citation type="submission" date="2017-10" db="EMBL/GenBank/DDBJ databases">
        <title>Genome analyses suggest a sexual origin of heterokaryosis in a supposedly ancient asexual fungus.</title>
        <authorList>
            <person name="Corradi N."/>
            <person name="Sedzielewska K."/>
            <person name="Noel J."/>
            <person name="Charron P."/>
            <person name="Farinelli L."/>
            <person name="Marton T."/>
            <person name="Kruger M."/>
            <person name="Pelin A."/>
            <person name="Brachmann A."/>
            <person name="Corradi N."/>
        </authorList>
    </citation>
    <scope>NUCLEOTIDE SEQUENCE [LARGE SCALE GENOMIC DNA]</scope>
    <source>
        <strain evidence="2 3">A1</strain>
    </source>
</reference>
<comment type="caution">
    <text evidence="2">The sequence shown here is derived from an EMBL/GenBank/DDBJ whole genome shotgun (WGS) entry which is preliminary data.</text>
</comment>
<dbReference type="EMBL" id="LLXH01000827">
    <property type="protein sequence ID" value="PKC62679.1"/>
    <property type="molecule type" value="Genomic_DNA"/>
</dbReference>
<sequence length="222" mass="25555">MLRTKKLKNELGEQLNKARSSLNKTNQDQHQQKRVGHRYSNFGRRSDKEKPCDIFFYDIPKYGYGESVVETRKNFSISEGATQIQIYDIEAEDQKKYGISGGKSIANGENEKRQDEDDERISTESLFDTPPQRVFSELEGICKYQNTKNINKGSPADDKGKPSLITEDTVVDTINRFRKGVEEEVNEEKKVTDKKLQKDNVSTEKVVKIKIINEQRDGKKNK</sequence>
<protein>
    <submittedName>
        <fullName evidence="2">Uncharacterized protein</fullName>
    </submittedName>
</protein>
<dbReference type="VEuPathDB" id="FungiDB:RhiirA1_464824"/>
<proteinExistence type="predicted"/>
<gene>
    <name evidence="2" type="ORF">RhiirA1_464824</name>
</gene>
<feature type="region of interest" description="Disordered" evidence="1">
    <location>
        <begin position="99"/>
        <end position="129"/>
    </location>
</feature>
<dbReference type="VEuPathDB" id="FungiDB:RhiirFUN_026233"/>
<accession>A0A2I1ETK9</accession>
<dbReference type="OrthoDB" id="2447995at2759"/>
<evidence type="ECO:0000313" key="2">
    <source>
        <dbReference type="EMBL" id="PKC62679.1"/>
    </source>
</evidence>
<evidence type="ECO:0000256" key="1">
    <source>
        <dbReference type="SAM" id="MobiDB-lite"/>
    </source>
</evidence>
<evidence type="ECO:0000313" key="3">
    <source>
        <dbReference type="Proteomes" id="UP000232688"/>
    </source>
</evidence>
<feature type="region of interest" description="Disordered" evidence="1">
    <location>
        <begin position="1"/>
        <end position="36"/>
    </location>
</feature>
<name>A0A2I1ETK9_9GLOM</name>
<dbReference type="AlphaFoldDB" id="A0A2I1ETK9"/>
<dbReference type="VEuPathDB" id="FungiDB:FUN_001700"/>